<dbReference type="Proteomes" id="UP000321436">
    <property type="component" value="Unassembled WGS sequence"/>
</dbReference>
<evidence type="ECO:0000256" key="5">
    <source>
        <dbReference type="ARBA" id="ARBA00023237"/>
    </source>
</evidence>
<evidence type="ECO:0008006" key="11">
    <source>
        <dbReference type="Google" id="ProtNLM"/>
    </source>
</evidence>
<dbReference type="RefSeq" id="WP_146860570.1">
    <property type="nucleotide sequence ID" value="NZ_BKAU01000001.1"/>
</dbReference>
<reference evidence="9 10" key="1">
    <citation type="submission" date="2019-07" db="EMBL/GenBank/DDBJ databases">
        <title>Whole genome shotgun sequence of Chitinophaga cymbidii NBRC 109752.</title>
        <authorList>
            <person name="Hosoyama A."/>
            <person name="Uohara A."/>
            <person name="Ohji S."/>
            <person name="Ichikawa N."/>
        </authorList>
    </citation>
    <scope>NUCLEOTIDE SEQUENCE [LARGE SCALE GENOMIC DNA]</scope>
    <source>
        <strain evidence="9 10">NBRC 109752</strain>
    </source>
</reference>
<dbReference type="InterPro" id="IPR011990">
    <property type="entry name" value="TPR-like_helical_dom_sf"/>
</dbReference>
<organism evidence="9 10">
    <name type="scientific">Chitinophaga cymbidii</name>
    <dbReference type="NCBI Taxonomy" id="1096750"/>
    <lineage>
        <taxon>Bacteria</taxon>
        <taxon>Pseudomonadati</taxon>
        <taxon>Bacteroidota</taxon>
        <taxon>Chitinophagia</taxon>
        <taxon>Chitinophagales</taxon>
        <taxon>Chitinophagaceae</taxon>
        <taxon>Chitinophaga</taxon>
    </lineage>
</organism>
<evidence type="ECO:0000256" key="3">
    <source>
        <dbReference type="ARBA" id="ARBA00022729"/>
    </source>
</evidence>
<dbReference type="InterPro" id="IPR012944">
    <property type="entry name" value="SusD_RagB_dom"/>
</dbReference>
<sequence>MKKFIPIFLISIILLQSCSLNFDPITEVSDASFWKTPADFKLAANNFYFSLEEHPGMSVGDNRSDIAYGITPNTTSNGTALTPESLGFWNNSYTTIRGCNNLIAKAESSPIKEQVAQWVGEARFFRAYTYFRLMKDLGDVPLIDKLLDLNSPELYGARTPRAEVVDFILADLDYAASVLPLQKQLKAEDDGRVTKGAALALKARVALFEGTWGKFRGDARANERLDDAIEAAAEVINSKQYALFSGKGAQSYRYQFIDEGDRSTECVLDRRFDVNVDPQSWANLIYYGEMSPTKKMADMYLCRDGLPISQSSSFQGYATFTSEYENRDPRMTQTILLPGSKVAQPFYPDQATAPERWPLFNSRPFAYTGYMLYKFLSEDPVGNATSGKHNFDWHIIRYAEVLLIFAEATFERNNAISDDDLNKSVNVVRSRTGVDMPPLTNTFVQVNGLDMRTEIRRERTVELAFEGYRFDDLRRWKTAETEMPLALKGFKYTGTEWQTRPPYSTTNFTVDNEGFIIVEAAAKRHFDPAKHYLFPLPANQVTINPKLKQNPYW</sequence>
<evidence type="ECO:0000256" key="1">
    <source>
        <dbReference type="ARBA" id="ARBA00004442"/>
    </source>
</evidence>
<dbReference type="GO" id="GO:0009279">
    <property type="term" value="C:cell outer membrane"/>
    <property type="evidence" value="ECO:0007669"/>
    <property type="project" value="UniProtKB-SubCell"/>
</dbReference>
<dbReference type="AlphaFoldDB" id="A0A512RJI9"/>
<gene>
    <name evidence="9" type="ORF">CCY01nite_21260</name>
</gene>
<keyword evidence="5" id="KW-0998">Cell outer membrane</keyword>
<feature type="domain" description="SusD-like N-terminal" evidence="8">
    <location>
        <begin position="86"/>
        <end position="207"/>
    </location>
</feature>
<dbReference type="Pfam" id="PF07980">
    <property type="entry name" value="SusD_RagB"/>
    <property type="match status" value="1"/>
</dbReference>
<dbReference type="OrthoDB" id="5694214at2"/>
<evidence type="ECO:0000313" key="9">
    <source>
        <dbReference type="EMBL" id="GEP95866.1"/>
    </source>
</evidence>
<dbReference type="InterPro" id="IPR033985">
    <property type="entry name" value="SusD-like_N"/>
</dbReference>
<dbReference type="EMBL" id="BKAU01000001">
    <property type="protein sequence ID" value="GEP95866.1"/>
    <property type="molecule type" value="Genomic_DNA"/>
</dbReference>
<comment type="caution">
    <text evidence="9">The sequence shown here is derived from an EMBL/GenBank/DDBJ whole genome shotgun (WGS) entry which is preliminary data.</text>
</comment>
<feature type="chain" id="PRO_5021718772" description="Starch-binding protein" evidence="6">
    <location>
        <begin position="22"/>
        <end position="553"/>
    </location>
</feature>
<evidence type="ECO:0000259" key="7">
    <source>
        <dbReference type="Pfam" id="PF07980"/>
    </source>
</evidence>
<dbReference type="SUPFAM" id="SSF48452">
    <property type="entry name" value="TPR-like"/>
    <property type="match status" value="1"/>
</dbReference>
<protein>
    <recommendedName>
        <fullName evidence="11">Starch-binding protein</fullName>
    </recommendedName>
</protein>
<evidence type="ECO:0000259" key="8">
    <source>
        <dbReference type="Pfam" id="PF14322"/>
    </source>
</evidence>
<comment type="similarity">
    <text evidence="2">Belongs to the SusD family.</text>
</comment>
<proteinExistence type="inferred from homology"/>
<keyword evidence="4" id="KW-0472">Membrane</keyword>
<comment type="subcellular location">
    <subcellularLocation>
        <location evidence="1">Cell outer membrane</location>
    </subcellularLocation>
</comment>
<evidence type="ECO:0000313" key="10">
    <source>
        <dbReference type="Proteomes" id="UP000321436"/>
    </source>
</evidence>
<evidence type="ECO:0000256" key="2">
    <source>
        <dbReference type="ARBA" id="ARBA00006275"/>
    </source>
</evidence>
<accession>A0A512RJI9</accession>
<dbReference type="Gene3D" id="1.25.40.390">
    <property type="match status" value="1"/>
</dbReference>
<keyword evidence="3 6" id="KW-0732">Signal</keyword>
<feature type="domain" description="RagB/SusD" evidence="7">
    <location>
        <begin position="287"/>
        <end position="553"/>
    </location>
</feature>
<dbReference type="PROSITE" id="PS51257">
    <property type="entry name" value="PROKAR_LIPOPROTEIN"/>
    <property type="match status" value="1"/>
</dbReference>
<name>A0A512RJI9_9BACT</name>
<feature type="signal peptide" evidence="6">
    <location>
        <begin position="1"/>
        <end position="21"/>
    </location>
</feature>
<evidence type="ECO:0000256" key="4">
    <source>
        <dbReference type="ARBA" id="ARBA00023136"/>
    </source>
</evidence>
<evidence type="ECO:0000256" key="6">
    <source>
        <dbReference type="SAM" id="SignalP"/>
    </source>
</evidence>
<dbReference type="Pfam" id="PF14322">
    <property type="entry name" value="SusD-like_3"/>
    <property type="match status" value="1"/>
</dbReference>
<keyword evidence="10" id="KW-1185">Reference proteome</keyword>